<proteinExistence type="predicted"/>
<protein>
    <submittedName>
        <fullName evidence="1">BTB domain-containing protein</fullName>
    </submittedName>
</protein>
<gene>
    <name evidence="1" type="ORF">MSAN_00054000</name>
</gene>
<evidence type="ECO:0000313" key="2">
    <source>
        <dbReference type="Proteomes" id="UP000623467"/>
    </source>
</evidence>
<comment type="caution">
    <text evidence="1">The sequence shown here is derived from an EMBL/GenBank/DDBJ whole genome shotgun (WGS) entry which is preliminary data.</text>
</comment>
<keyword evidence="2" id="KW-1185">Reference proteome</keyword>
<evidence type="ECO:0000313" key="1">
    <source>
        <dbReference type="EMBL" id="KAF7376385.1"/>
    </source>
</evidence>
<dbReference type="AlphaFoldDB" id="A0A8H6ZIX8"/>
<dbReference type="EMBL" id="JACAZH010000001">
    <property type="protein sequence ID" value="KAF7376385.1"/>
    <property type="molecule type" value="Genomic_DNA"/>
</dbReference>
<name>A0A8H6ZIX8_9AGAR</name>
<sequence>MFTVPAPPTMDQYDGVPLVQMPDDAKSLHDFLALLYDSQSIASIFAAEDFPKLLGPTALAKKYQVDWICELVGSQLQKSWPRTRLSWHIIANDEHESRSRNYIPSWDPQYNDQSHRLRRLPEPVSSIILARRCDVPAVLPVAFLHLLRFPSRMLKYNSCIYIAIRLGIWSGIDT</sequence>
<organism evidence="1 2">
    <name type="scientific">Mycena sanguinolenta</name>
    <dbReference type="NCBI Taxonomy" id="230812"/>
    <lineage>
        <taxon>Eukaryota</taxon>
        <taxon>Fungi</taxon>
        <taxon>Dikarya</taxon>
        <taxon>Basidiomycota</taxon>
        <taxon>Agaricomycotina</taxon>
        <taxon>Agaricomycetes</taxon>
        <taxon>Agaricomycetidae</taxon>
        <taxon>Agaricales</taxon>
        <taxon>Marasmiineae</taxon>
        <taxon>Mycenaceae</taxon>
        <taxon>Mycena</taxon>
    </lineage>
</organism>
<accession>A0A8H6ZIX8</accession>
<dbReference type="OrthoDB" id="3218112at2759"/>
<dbReference type="Proteomes" id="UP000623467">
    <property type="component" value="Unassembled WGS sequence"/>
</dbReference>
<reference evidence="1" key="1">
    <citation type="submission" date="2020-05" db="EMBL/GenBank/DDBJ databases">
        <title>Mycena genomes resolve the evolution of fungal bioluminescence.</title>
        <authorList>
            <person name="Tsai I.J."/>
        </authorList>
    </citation>
    <scope>NUCLEOTIDE SEQUENCE</scope>
    <source>
        <strain evidence="1">160909Yilan</strain>
    </source>
</reference>